<evidence type="ECO:0000256" key="16">
    <source>
        <dbReference type="SAM" id="Phobius"/>
    </source>
</evidence>
<dbReference type="GO" id="GO:0005886">
    <property type="term" value="C:plasma membrane"/>
    <property type="evidence" value="ECO:0007669"/>
    <property type="project" value="UniProtKB-SubCell"/>
</dbReference>
<dbReference type="SUPFAM" id="SSF52172">
    <property type="entry name" value="CheY-like"/>
    <property type="match status" value="1"/>
</dbReference>
<dbReference type="SUPFAM" id="SSF47384">
    <property type="entry name" value="Homodimeric domain of signal transducing histidine kinase"/>
    <property type="match status" value="1"/>
</dbReference>
<proteinExistence type="inferred from homology"/>
<dbReference type="CDD" id="cd06225">
    <property type="entry name" value="HAMP"/>
    <property type="match status" value="1"/>
</dbReference>
<evidence type="ECO:0000256" key="4">
    <source>
        <dbReference type="ARBA" id="ARBA00012438"/>
    </source>
</evidence>
<dbReference type="EMBL" id="WNHB01000009">
    <property type="protein sequence ID" value="MTT31762.1"/>
    <property type="molecule type" value="Genomic_DNA"/>
</dbReference>
<dbReference type="SUPFAM" id="SSF55874">
    <property type="entry name" value="ATPase domain of HSP90 chaperone/DNA topoisomerase II/histidine kinase"/>
    <property type="match status" value="1"/>
</dbReference>
<dbReference type="RefSeq" id="WP_155218108.1">
    <property type="nucleotide sequence ID" value="NZ_WNHB01000009.1"/>
</dbReference>
<dbReference type="EC" id="2.7.13.3" evidence="4"/>
<evidence type="ECO:0000256" key="8">
    <source>
        <dbReference type="ARBA" id="ARBA00022741"/>
    </source>
</evidence>
<dbReference type="SMART" id="SM00304">
    <property type="entry name" value="HAMP"/>
    <property type="match status" value="1"/>
</dbReference>
<dbReference type="InterPro" id="IPR011006">
    <property type="entry name" value="CheY-like_superfamily"/>
</dbReference>
<dbReference type="SMART" id="SM00448">
    <property type="entry name" value="REC"/>
    <property type="match status" value="1"/>
</dbReference>
<dbReference type="SUPFAM" id="SSF55781">
    <property type="entry name" value="GAF domain-like"/>
    <property type="match status" value="1"/>
</dbReference>
<dbReference type="InterPro" id="IPR007891">
    <property type="entry name" value="CHASE3"/>
</dbReference>
<gene>
    <name evidence="20" type="ORF">GMB86_07010</name>
</gene>
<feature type="transmembrane region" description="Helical" evidence="16">
    <location>
        <begin position="186"/>
        <end position="207"/>
    </location>
</feature>
<evidence type="ECO:0000256" key="9">
    <source>
        <dbReference type="ARBA" id="ARBA00022777"/>
    </source>
</evidence>
<keyword evidence="9" id="KW-0418">Kinase</keyword>
<dbReference type="InterPro" id="IPR029016">
    <property type="entry name" value="GAF-like_dom_sf"/>
</dbReference>
<dbReference type="SMART" id="SM00388">
    <property type="entry name" value="HisKA"/>
    <property type="match status" value="1"/>
</dbReference>
<keyword evidence="7" id="KW-0808">Transferase</keyword>
<evidence type="ECO:0000259" key="18">
    <source>
        <dbReference type="PROSITE" id="PS50110"/>
    </source>
</evidence>
<dbReference type="PANTHER" id="PTHR45339:SF1">
    <property type="entry name" value="HYBRID SIGNAL TRANSDUCTION HISTIDINE KINASE J"/>
    <property type="match status" value="1"/>
</dbReference>
<dbReference type="PROSITE" id="PS50109">
    <property type="entry name" value="HIS_KIN"/>
    <property type="match status" value="1"/>
</dbReference>
<sequence>MESEVKFGIRSKIVLGYIIIIACLLASVVLLNHQIKSLQKERNFIINHDSDVHDLTNRIERDILDMETGQRGYVISGDTSYLDPYNKAEDSWGKDYERLNELLKNNPNQQKKLQDIRSTIEHWITTISVPINQLKKDNRTAEIKKFYIAGTGQKDMDSIRDQFDQFRSTERALTQKRATQLDNKNTIITIGLFGILLLICLISIVMASTISRSIVRTIKDVTRVISKIASSKGDLTERINVKTNDEMKELGSATNALLAHIEKREWIQSNIAAILTKYQGISSINTLGEIFLSEITKMTEASFGAFYVREENDEFVKKAAFADSIDDIGRDRFYLGQGLIGQIAKEKRIMTFKEIPRDYHVISTGLGDVQPKGILITPVLFENEVIAVIELASLTEFSMLHQELVSQIVETFGLTVNSIMGRMEIVRLLNESRSMTEELQAQSEELQTQSEELQTQTEESQMQAEELLTINEQLEERTKEAEAKSKELERVKKELEEKADQLLLNSNYKSEFLANMSHELRTPLNSILILSEMLAENGNQDLSEEEVEFARVIHSSGEDLLSLINDILDLSKIEAGKLDVHYGEINMSEVPEQLERTFSPIAKKKNLDFKINKSANVEDVFYTDEKRFQQILKNLLSNAFKFTEEGSVSLNIKKIEDDVLTQEMQMTSSNWLAISVTDTGIGIPKNKQNLIFESFQQADGAMVRKYGGTGLGLSICKEFAKLLGGEIFLKSEVGEGSTFTIIIPSLSEGFSKEREANMAFNEVASTISTVNKERVGADKTIEQDTEALHESKGDTVFKSKNILIVDDDYRNIYALKTTLEKRGMNITVAHDGVECLDILKDNQEIDLILMDIMMPNMDGYETMSRIRTMKTLTNLPIIALTAKAMKHDKEKCLQAGASDYISKPLNLDQLFSVLRVWLVK</sequence>
<evidence type="ECO:0000313" key="21">
    <source>
        <dbReference type="Proteomes" id="UP000440978"/>
    </source>
</evidence>
<dbReference type="InterPro" id="IPR004358">
    <property type="entry name" value="Sig_transdc_His_kin-like_C"/>
</dbReference>
<feature type="domain" description="Histidine kinase" evidence="17">
    <location>
        <begin position="515"/>
        <end position="747"/>
    </location>
</feature>
<feature type="domain" description="Response regulatory" evidence="18">
    <location>
        <begin position="801"/>
        <end position="918"/>
    </location>
</feature>
<evidence type="ECO:0000256" key="5">
    <source>
        <dbReference type="ARBA" id="ARBA00022475"/>
    </source>
</evidence>
<evidence type="ECO:0000256" key="14">
    <source>
        <dbReference type="PROSITE-ProRule" id="PRU00169"/>
    </source>
</evidence>
<dbReference type="InterPro" id="IPR005467">
    <property type="entry name" value="His_kinase_dom"/>
</dbReference>
<evidence type="ECO:0000256" key="3">
    <source>
        <dbReference type="ARBA" id="ARBA00006402"/>
    </source>
</evidence>
<evidence type="ECO:0000256" key="6">
    <source>
        <dbReference type="ARBA" id="ARBA00022553"/>
    </source>
</evidence>
<evidence type="ECO:0000256" key="2">
    <source>
        <dbReference type="ARBA" id="ARBA00004651"/>
    </source>
</evidence>
<dbReference type="InterPro" id="IPR003594">
    <property type="entry name" value="HATPase_dom"/>
</dbReference>
<dbReference type="AlphaFoldDB" id="A0A6N8CNT2"/>
<feature type="region of interest" description="Disordered" evidence="15">
    <location>
        <begin position="441"/>
        <end position="463"/>
    </location>
</feature>
<comment type="subcellular location">
    <subcellularLocation>
        <location evidence="2">Cell membrane</location>
        <topology evidence="2">Multi-pass membrane protein</topology>
    </subcellularLocation>
</comment>
<dbReference type="Pfam" id="PF02518">
    <property type="entry name" value="HATPase_c"/>
    <property type="match status" value="1"/>
</dbReference>
<keyword evidence="11" id="KW-0902">Two-component regulatory system</keyword>
<comment type="catalytic activity">
    <reaction evidence="1">
        <text>ATP + protein L-histidine = ADP + protein N-phospho-L-histidine.</text>
        <dbReference type="EC" id="2.7.13.3"/>
    </reaction>
</comment>
<dbReference type="CDD" id="cd16922">
    <property type="entry name" value="HATPase_EvgS-ArcB-TorS-like"/>
    <property type="match status" value="1"/>
</dbReference>
<keyword evidence="10" id="KW-0067">ATP-binding</keyword>
<evidence type="ECO:0000256" key="1">
    <source>
        <dbReference type="ARBA" id="ARBA00000085"/>
    </source>
</evidence>
<dbReference type="Pfam" id="PF05227">
    <property type="entry name" value="CHASE3"/>
    <property type="match status" value="1"/>
</dbReference>
<reference evidence="20 21" key="1">
    <citation type="submission" date="2019-11" db="EMBL/GenBank/DDBJ databases">
        <title>Terrilactibacillus tamarindus sp. nov. BCM23-1 isolated from bark of Tamarindus indica.</title>
        <authorList>
            <person name="Kingkaew E."/>
            <person name="Tanasupawat S."/>
        </authorList>
    </citation>
    <scope>NUCLEOTIDE SEQUENCE [LARGE SCALE GENOMIC DNA]</scope>
    <source>
        <strain evidence="20 21">BCM23-1</strain>
    </source>
</reference>
<feature type="modified residue" description="4-aspartylphosphate" evidence="14">
    <location>
        <position position="851"/>
    </location>
</feature>
<dbReference type="Pfam" id="PF00672">
    <property type="entry name" value="HAMP"/>
    <property type="match status" value="1"/>
</dbReference>
<dbReference type="CDD" id="cd00082">
    <property type="entry name" value="HisKA"/>
    <property type="match status" value="1"/>
</dbReference>
<dbReference type="SMART" id="SM00065">
    <property type="entry name" value="GAF"/>
    <property type="match status" value="1"/>
</dbReference>
<evidence type="ECO:0000256" key="15">
    <source>
        <dbReference type="SAM" id="MobiDB-lite"/>
    </source>
</evidence>
<dbReference type="PROSITE" id="PS50885">
    <property type="entry name" value="HAMP"/>
    <property type="match status" value="1"/>
</dbReference>
<name>A0A6N8CNT2_9BACI</name>
<dbReference type="CDD" id="cd19410">
    <property type="entry name" value="HK9-like_sensor"/>
    <property type="match status" value="1"/>
</dbReference>
<dbReference type="GO" id="GO:0005524">
    <property type="term" value="F:ATP binding"/>
    <property type="evidence" value="ECO:0007669"/>
    <property type="project" value="UniProtKB-KW"/>
</dbReference>
<dbReference type="GO" id="GO:0000155">
    <property type="term" value="F:phosphorelay sensor kinase activity"/>
    <property type="evidence" value="ECO:0007669"/>
    <property type="project" value="InterPro"/>
</dbReference>
<dbReference type="CDD" id="cd17546">
    <property type="entry name" value="REC_hyHK_CKI1_RcsC-like"/>
    <property type="match status" value="1"/>
</dbReference>
<evidence type="ECO:0000313" key="20">
    <source>
        <dbReference type="EMBL" id="MTT31762.1"/>
    </source>
</evidence>
<dbReference type="Pfam" id="PF00512">
    <property type="entry name" value="HisKA"/>
    <property type="match status" value="1"/>
</dbReference>
<dbReference type="InterPro" id="IPR003660">
    <property type="entry name" value="HAMP_dom"/>
</dbReference>
<dbReference type="PRINTS" id="PR00344">
    <property type="entry name" value="BCTRLSENSOR"/>
</dbReference>
<keyword evidence="12 16" id="KW-0472">Membrane</keyword>
<keyword evidence="6 14" id="KW-0597">Phosphoprotein</keyword>
<dbReference type="Gene3D" id="6.10.340.10">
    <property type="match status" value="1"/>
</dbReference>
<accession>A0A6N8CNT2</accession>
<dbReference type="FunFam" id="3.30.565.10:FF:000010">
    <property type="entry name" value="Sensor histidine kinase RcsC"/>
    <property type="match status" value="1"/>
</dbReference>
<evidence type="ECO:0000256" key="13">
    <source>
        <dbReference type="ARBA" id="ARBA00074306"/>
    </source>
</evidence>
<organism evidence="20 21">
    <name type="scientific">Terrilactibacillus tamarindi</name>
    <dbReference type="NCBI Taxonomy" id="2599694"/>
    <lineage>
        <taxon>Bacteria</taxon>
        <taxon>Bacillati</taxon>
        <taxon>Bacillota</taxon>
        <taxon>Bacilli</taxon>
        <taxon>Bacillales</taxon>
        <taxon>Bacillaceae</taxon>
        <taxon>Terrilactibacillus</taxon>
    </lineage>
</organism>
<keyword evidence="16" id="KW-1133">Transmembrane helix</keyword>
<protein>
    <recommendedName>
        <fullName evidence="13">Circadian input-output histidine kinase CikA</fullName>
        <ecNumber evidence="4">2.7.13.3</ecNumber>
    </recommendedName>
</protein>
<dbReference type="PANTHER" id="PTHR45339">
    <property type="entry name" value="HYBRID SIGNAL TRANSDUCTION HISTIDINE KINASE J"/>
    <property type="match status" value="1"/>
</dbReference>
<dbReference type="InterPro" id="IPR036890">
    <property type="entry name" value="HATPase_C_sf"/>
</dbReference>
<comment type="caution">
    <text evidence="20">The sequence shown here is derived from an EMBL/GenBank/DDBJ whole genome shotgun (WGS) entry which is preliminary data.</text>
</comment>
<dbReference type="Gene3D" id="3.30.565.10">
    <property type="entry name" value="Histidine kinase-like ATPase, C-terminal domain"/>
    <property type="match status" value="1"/>
</dbReference>
<dbReference type="PROSITE" id="PS50110">
    <property type="entry name" value="RESPONSE_REGULATORY"/>
    <property type="match status" value="1"/>
</dbReference>
<dbReference type="PROSITE" id="PS51257">
    <property type="entry name" value="PROKAR_LIPOPROTEIN"/>
    <property type="match status" value="1"/>
</dbReference>
<evidence type="ECO:0000259" key="17">
    <source>
        <dbReference type="PROSITE" id="PS50109"/>
    </source>
</evidence>
<dbReference type="SMART" id="SM00387">
    <property type="entry name" value="HATPase_c"/>
    <property type="match status" value="1"/>
</dbReference>
<keyword evidence="5" id="KW-1003">Cell membrane</keyword>
<comment type="similarity">
    <text evidence="3">In the N-terminal section; belongs to the phytochrome family.</text>
</comment>
<evidence type="ECO:0000256" key="12">
    <source>
        <dbReference type="ARBA" id="ARBA00023136"/>
    </source>
</evidence>
<evidence type="ECO:0000256" key="7">
    <source>
        <dbReference type="ARBA" id="ARBA00022679"/>
    </source>
</evidence>
<dbReference type="Pfam" id="PF00072">
    <property type="entry name" value="Response_reg"/>
    <property type="match status" value="1"/>
</dbReference>
<dbReference type="Gene3D" id="3.40.50.2300">
    <property type="match status" value="1"/>
</dbReference>
<dbReference type="OrthoDB" id="9790669at2"/>
<dbReference type="InterPro" id="IPR003018">
    <property type="entry name" value="GAF"/>
</dbReference>
<feature type="domain" description="HAMP" evidence="19">
    <location>
        <begin position="212"/>
        <end position="266"/>
    </location>
</feature>
<dbReference type="Proteomes" id="UP000440978">
    <property type="component" value="Unassembled WGS sequence"/>
</dbReference>
<evidence type="ECO:0000256" key="11">
    <source>
        <dbReference type="ARBA" id="ARBA00023012"/>
    </source>
</evidence>
<dbReference type="Gene3D" id="1.10.287.130">
    <property type="match status" value="1"/>
</dbReference>
<keyword evidence="16" id="KW-0812">Transmembrane</keyword>
<dbReference type="Pfam" id="PF13185">
    <property type="entry name" value="GAF_2"/>
    <property type="match status" value="1"/>
</dbReference>
<keyword evidence="21" id="KW-1185">Reference proteome</keyword>
<evidence type="ECO:0000256" key="10">
    <source>
        <dbReference type="ARBA" id="ARBA00022840"/>
    </source>
</evidence>
<evidence type="ECO:0000259" key="19">
    <source>
        <dbReference type="PROSITE" id="PS50885"/>
    </source>
</evidence>
<dbReference type="InterPro" id="IPR003661">
    <property type="entry name" value="HisK_dim/P_dom"/>
</dbReference>
<keyword evidence="8" id="KW-0547">Nucleotide-binding</keyword>
<feature type="transmembrane region" description="Helical" evidence="16">
    <location>
        <begin position="13"/>
        <end position="32"/>
    </location>
</feature>
<dbReference type="InterPro" id="IPR036097">
    <property type="entry name" value="HisK_dim/P_sf"/>
</dbReference>
<dbReference type="Gene3D" id="3.30.450.40">
    <property type="match status" value="1"/>
</dbReference>
<dbReference type="InterPro" id="IPR001789">
    <property type="entry name" value="Sig_transdc_resp-reg_receiver"/>
</dbReference>